<protein>
    <submittedName>
        <fullName evidence="1">Uncharacterized protein</fullName>
    </submittedName>
</protein>
<gene>
    <name evidence="1" type="ORF">SAMN05421743_101216</name>
</gene>
<dbReference type="Proteomes" id="UP000198584">
    <property type="component" value="Unassembled WGS sequence"/>
</dbReference>
<accession>A0A1H3VWV3</accession>
<dbReference type="EMBL" id="FNQR01000001">
    <property type="protein sequence ID" value="SDZ79171.1"/>
    <property type="molecule type" value="Genomic_DNA"/>
</dbReference>
<sequence>MNLSVKYNSISEKGIEKPKTYLSGGIKLDFSTNSQERQRIRDYHNIRNCFVHSEGIVKYEDNKLIRSIEKVDNVSISGDDFLGKI</sequence>
<dbReference type="AlphaFoldDB" id="A0A1H3VWV3"/>
<evidence type="ECO:0000313" key="2">
    <source>
        <dbReference type="Proteomes" id="UP000198584"/>
    </source>
</evidence>
<proteinExistence type="predicted"/>
<evidence type="ECO:0000313" key="1">
    <source>
        <dbReference type="EMBL" id="SDZ79171.1"/>
    </source>
</evidence>
<name>A0A1H3VWV3_9BACI</name>
<keyword evidence="2" id="KW-1185">Reference proteome</keyword>
<organism evidence="1 2">
    <name type="scientific">Thalassobacillus cyri</name>
    <dbReference type="NCBI Taxonomy" id="571932"/>
    <lineage>
        <taxon>Bacteria</taxon>
        <taxon>Bacillati</taxon>
        <taxon>Bacillota</taxon>
        <taxon>Bacilli</taxon>
        <taxon>Bacillales</taxon>
        <taxon>Bacillaceae</taxon>
        <taxon>Thalassobacillus</taxon>
    </lineage>
</organism>
<reference evidence="2" key="1">
    <citation type="submission" date="2016-10" db="EMBL/GenBank/DDBJ databases">
        <authorList>
            <person name="Varghese N."/>
            <person name="Submissions S."/>
        </authorList>
    </citation>
    <scope>NUCLEOTIDE SEQUENCE [LARGE SCALE GENOMIC DNA]</scope>
    <source>
        <strain evidence="2">CCM7597</strain>
    </source>
</reference>